<reference evidence="6 7" key="1">
    <citation type="submission" date="2017-11" db="EMBL/GenBank/DDBJ databases">
        <title>Understudied soil microbes with underappreciated capabilities: Untangling the Clostridium saccharolyticum group.</title>
        <authorList>
            <person name="Leschine S."/>
        </authorList>
    </citation>
    <scope>NUCLEOTIDE SEQUENCE [LARGE SCALE GENOMIC DNA]</scope>
    <source>
        <strain evidence="6 7">18A</strain>
    </source>
</reference>
<feature type="domain" description="HTH lysR-type" evidence="5">
    <location>
        <begin position="1"/>
        <end position="60"/>
    </location>
</feature>
<dbReference type="InterPro" id="IPR000847">
    <property type="entry name" value="LysR_HTH_N"/>
</dbReference>
<dbReference type="Proteomes" id="UP000231092">
    <property type="component" value="Unassembled WGS sequence"/>
</dbReference>
<dbReference type="InterPro" id="IPR036390">
    <property type="entry name" value="WH_DNA-bd_sf"/>
</dbReference>
<evidence type="ECO:0000259" key="5">
    <source>
        <dbReference type="PROSITE" id="PS50931"/>
    </source>
</evidence>
<dbReference type="SUPFAM" id="SSF46785">
    <property type="entry name" value="Winged helix' DNA-binding domain"/>
    <property type="match status" value="1"/>
</dbReference>
<evidence type="ECO:0000256" key="1">
    <source>
        <dbReference type="ARBA" id="ARBA00009437"/>
    </source>
</evidence>
<dbReference type="GO" id="GO:0000976">
    <property type="term" value="F:transcription cis-regulatory region binding"/>
    <property type="evidence" value="ECO:0007669"/>
    <property type="project" value="TreeGrafter"/>
</dbReference>
<dbReference type="PANTHER" id="PTHR30126">
    <property type="entry name" value="HTH-TYPE TRANSCRIPTIONAL REGULATOR"/>
    <property type="match status" value="1"/>
</dbReference>
<dbReference type="PRINTS" id="PR00039">
    <property type="entry name" value="HTHLYSR"/>
</dbReference>
<name>A0A2M8Z3A1_9FIRM</name>
<dbReference type="PANTHER" id="PTHR30126:SF64">
    <property type="entry name" value="HTH-TYPE TRANSCRIPTIONAL REGULATOR CITR"/>
    <property type="match status" value="1"/>
</dbReference>
<evidence type="ECO:0000256" key="3">
    <source>
        <dbReference type="ARBA" id="ARBA00023125"/>
    </source>
</evidence>
<evidence type="ECO:0000313" key="6">
    <source>
        <dbReference type="EMBL" id="PJJ27936.1"/>
    </source>
</evidence>
<dbReference type="PROSITE" id="PS50931">
    <property type="entry name" value="HTH_LYSR"/>
    <property type="match status" value="1"/>
</dbReference>
<accession>A0A2M8Z3A1</accession>
<dbReference type="OrthoDB" id="9778774at2"/>
<dbReference type="InterPro" id="IPR005119">
    <property type="entry name" value="LysR_subst-bd"/>
</dbReference>
<dbReference type="Gene3D" id="3.40.190.290">
    <property type="match status" value="1"/>
</dbReference>
<dbReference type="AlphaFoldDB" id="A0A2M8Z3A1"/>
<evidence type="ECO:0000256" key="2">
    <source>
        <dbReference type="ARBA" id="ARBA00023015"/>
    </source>
</evidence>
<dbReference type="FunFam" id="1.10.10.10:FF:000001">
    <property type="entry name" value="LysR family transcriptional regulator"/>
    <property type="match status" value="1"/>
</dbReference>
<dbReference type="RefSeq" id="WP_100304501.1">
    <property type="nucleotide sequence ID" value="NZ_PGET01000001.1"/>
</dbReference>
<organism evidence="6 7">
    <name type="scientific">[Clostridium] celerecrescens 18A</name>
    <dbReference type="NCBI Taxonomy" id="1286362"/>
    <lineage>
        <taxon>Bacteria</taxon>
        <taxon>Bacillati</taxon>
        <taxon>Bacillota</taxon>
        <taxon>Clostridia</taxon>
        <taxon>Lachnospirales</taxon>
        <taxon>Lachnospiraceae</taxon>
        <taxon>Lacrimispora</taxon>
    </lineage>
</organism>
<dbReference type="CDD" id="cd05466">
    <property type="entry name" value="PBP2_LTTR_substrate"/>
    <property type="match status" value="1"/>
</dbReference>
<comment type="caution">
    <text evidence="6">The sequence shown here is derived from an EMBL/GenBank/DDBJ whole genome shotgun (WGS) entry which is preliminary data.</text>
</comment>
<dbReference type="Pfam" id="PF00126">
    <property type="entry name" value="HTH_1"/>
    <property type="match status" value="1"/>
</dbReference>
<gene>
    <name evidence="6" type="ORF">H171_1419</name>
</gene>
<evidence type="ECO:0000313" key="7">
    <source>
        <dbReference type="Proteomes" id="UP000231092"/>
    </source>
</evidence>
<evidence type="ECO:0000256" key="4">
    <source>
        <dbReference type="ARBA" id="ARBA00023163"/>
    </source>
</evidence>
<dbReference type="Gene3D" id="1.10.10.10">
    <property type="entry name" value="Winged helix-like DNA-binding domain superfamily/Winged helix DNA-binding domain"/>
    <property type="match status" value="1"/>
</dbReference>
<sequence length="300" mass="34129">MDHNLSQYKIFYEVAKAGNISKAAKELYISQPAISKSISKLEDSLEVILFTRNSRGVQLTEEGKLLYNHTKAAFEELNRGELELKRVKDFNIGHLKIGVSNTLCKYILLPYLKGFIEKYPHIKISIESQSTSHTIIMLEQQRIDLGLIAEPSSRRPLLFQPVMDIHDIFVATKSYLDNLYLREGPEADFFQTGNILLLDKNNMTRKYIDEYLKENQIVPNQLLEVTTMDLLIEFAKIGLGIGCVIKEFVQDELDRGDLVQIPMETAIKKRTVGFAYNPNGLSTAMENFFNAMRGAGSLLK</sequence>
<comment type="similarity">
    <text evidence="1">Belongs to the LysR transcriptional regulatory family.</text>
</comment>
<dbReference type="Pfam" id="PF03466">
    <property type="entry name" value="LysR_substrate"/>
    <property type="match status" value="1"/>
</dbReference>
<dbReference type="SUPFAM" id="SSF53850">
    <property type="entry name" value="Periplasmic binding protein-like II"/>
    <property type="match status" value="1"/>
</dbReference>
<keyword evidence="4" id="KW-0804">Transcription</keyword>
<dbReference type="GO" id="GO:0003700">
    <property type="term" value="F:DNA-binding transcription factor activity"/>
    <property type="evidence" value="ECO:0007669"/>
    <property type="project" value="InterPro"/>
</dbReference>
<proteinExistence type="inferred from homology"/>
<keyword evidence="3 6" id="KW-0238">DNA-binding</keyword>
<dbReference type="InterPro" id="IPR036388">
    <property type="entry name" value="WH-like_DNA-bd_sf"/>
</dbReference>
<keyword evidence="2" id="KW-0805">Transcription regulation</keyword>
<protein>
    <submittedName>
        <fullName evidence="6">DNA-binding transcriptional LysR family regulator</fullName>
    </submittedName>
</protein>
<dbReference type="EMBL" id="PGET01000001">
    <property type="protein sequence ID" value="PJJ27936.1"/>
    <property type="molecule type" value="Genomic_DNA"/>
</dbReference>